<feature type="transmembrane region" description="Helical" evidence="1">
    <location>
        <begin position="79"/>
        <end position="97"/>
    </location>
</feature>
<dbReference type="InterPro" id="IPR000326">
    <property type="entry name" value="PAP2/HPO"/>
</dbReference>
<gene>
    <name evidence="3" type="ORF">C7381_101288</name>
</gene>
<dbReference type="InterPro" id="IPR036938">
    <property type="entry name" value="PAP2/HPO_sf"/>
</dbReference>
<evidence type="ECO:0000313" key="3">
    <source>
        <dbReference type="EMBL" id="PVY95759.1"/>
    </source>
</evidence>
<protein>
    <submittedName>
        <fullName evidence="3">Undecaprenyl-diphosphatase</fullName>
    </submittedName>
</protein>
<name>A0A2U1E7T2_9FIRM</name>
<feature type="transmembrane region" description="Helical" evidence="1">
    <location>
        <begin position="180"/>
        <end position="201"/>
    </location>
</feature>
<dbReference type="CDD" id="cd03392">
    <property type="entry name" value="PAP2_like_2"/>
    <property type="match status" value="1"/>
</dbReference>
<dbReference type="SMART" id="SM00014">
    <property type="entry name" value="acidPPc"/>
    <property type="match status" value="1"/>
</dbReference>
<feature type="transmembrane region" description="Helical" evidence="1">
    <location>
        <begin position="149"/>
        <end position="168"/>
    </location>
</feature>
<dbReference type="PANTHER" id="PTHR14969:SF13">
    <property type="entry name" value="AT30094P"/>
    <property type="match status" value="1"/>
</dbReference>
<dbReference type="Proteomes" id="UP000245793">
    <property type="component" value="Unassembled WGS sequence"/>
</dbReference>
<keyword evidence="1" id="KW-0812">Transmembrane</keyword>
<organism evidence="3 4">
    <name type="scientific">Ezakiella coagulans</name>
    <dbReference type="NCBI Taxonomy" id="46507"/>
    <lineage>
        <taxon>Bacteria</taxon>
        <taxon>Bacillati</taxon>
        <taxon>Bacillota</taxon>
        <taxon>Tissierellia</taxon>
        <taxon>Ezakiella</taxon>
    </lineage>
</organism>
<proteinExistence type="predicted"/>
<dbReference type="SUPFAM" id="SSF48317">
    <property type="entry name" value="Acid phosphatase/Vanadium-dependent haloperoxidase"/>
    <property type="match status" value="1"/>
</dbReference>
<dbReference type="Pfam" id="PF01569">
    <property type="entry name" value="PAP2"/>
    <property type="match status" value="1"/>
</dbReference>
<comment type="caution">
    <text evidence="3">The sequence shown here is derived from an EMBL/GenBank/DDBJ whole genome shotgun (WGS) entry which is preliminary data.</text>
</comment>
<keyword evidence="1" id="KW-0472">Membrane</keyword>
<feature type="transmembrane region" description="Helical" evidence="1">
    <location>
        <begin position="50"/>
        <end position="72"/>
    </location>
</feature>
<reference evidence="3 4" key="1">
    <citation type="submission" date="2018-04" db="EMBL/GenBank/DDBJ databases">
        <title>Genomic Encyclopedia of Type Strains, Phase IV (KMG-IV): sequencing the most valuable type-strain genomes for metagenomic binning, comparative biology and taxonomic classification.</title>
        <authorList>
            <person name="Goeker M."/>
        </authorList>
    </citation>
    <scope>NUCLEOTIDE SEQUENCE [LARGE SCALE GENOMIC DNA]</scope>
    <source>
        <strain evidence="3 4">DSM 20705</strain>
    </source>
</reference>
<keyword evidence="4" id="KW-1185">Reference proteome</keyword>
<feature type="domain" description="Phosphatidic acid phosphatase type 2/haloperoxidase" evidence="2">
    <location>
        <begin position="79"/>
        <end position="191"/>
    </location>
</feature>
<accession>A0A2U1E7T2</accession>
<evidence type="ECO:0000259" key="2">
    <source>
        <dbReference type="SMART" id="SM00014"/>
    </source>
</evidence>
<evidence type="ECO:0000313" key="4">
    <source>
        <dbReference type="Proteomes" id="UP000245793"/>
    </source>
</evidence>
<dbReference type="PANTHER" id="PTHR14969">
    <property type="entry name" value="SPHINGOSINE-1-PHOSPHATE PHOSPHOHYDROLASE"/>
    <property type="match status" value="1"/>
</dbReference>
<dbReference type="EMBL" id="QEKV01000001">
    <property type="protein sequence ID" value="PVY95759.1"/>
    <property type="molecule type" value="Genomic_DNA"/>
</dbReference>
<dbReference type="RefSeq" id="WP_116479646.1">
    <property type="nucleotide sequence ID" value="NZ_QEKV01000001.1"/>
</dbReference>
<dbReference type="Gene3D" id="1.20.144.10">
    <property type="entry name" value="Phosphatidic acid phosphatase type 2/haloperoxidase"/>
    <property type="match status" value="2"/>
</dbReference>
<sequence length="209" mass="23568">MKRINLLIFAILTILITTIIPSGLFSEFDKDIAVIFLGEKSDPIYGLNLFITKLFNPVNAVILCAVAVITLIAIKKWRYGFYIAFTMILSTAINEGIKSLYTRVRPPYAHFLESGYSFPSGHSAAAACFFACIYLIVRNNTSSKKTWRITAVFATLFGVYVAFTRLYFGVHYPTDVAGGLMWGLFLANVMEYLMYSAGIIYRKELYYMG</sequence>
<feature type="transmembrane region" description="Helical" evidence="1">
    <location>
        <begin position="117"/>
        <end position="137"/>
    </location>
</feature>
<evidence type="ECO:0000256" key="1">
    <source>
        <dbReference type="SAM" id="Phobius"/>
    </source>
</evidence>
<dbReference type="AlphaFoldDB" id="A0A2U1E7T2"/>
<keyword evidence="1" id="KW-1133">Transmembrane helix</keyword>